<organism evidence="2 3">
    <name type="scientific">Elasticomyces elasticus</name>
    <dbReference type="NCBI Taxonomy" id="574655"/>
    <lineage>
        <taxon>Eukaryota</taxon>
        <taxon>Fungi</taxon>
        <taxon>Dikarya</taxon>
        <taxon>Ascomycota</taxon>
        <taxon>Pezizomycotina</taxon>
        <taxon>Dothideomycetes</taxon>
        <taxon>Dothideomycetidae</taxon>
        <taxon>Mycosphaerellales</taxon>
        <taxon>Teratosphaeriaceae</taxon>
        <taxon>Elasticomyces</taxon>
    </lineage>
</organism>
<sequence>MVDITTSPKRPHSEIDRPRSVTSGPPKRPKTQGVRPRPNHEEQKSKTLSIFDLPAELRNAVYECFFDDLVAIPKAPYAQLPDNARFGQYTNLVRTSPQIHKEARSLFMQDYADKMTYYFTTGLDLVSFVGKTRNSEHGMLRNASFLLCQYYDVDMETYDDDVKTCTESLIRIQPGFWALWSVLPVSTFYLPEMSKALLEGDHAKANGFEYSTDNTHCASSGRCNPERSLEWPTLAGGCQVTYHSCSFDLNEANRAAAHAAGEPCDVEPCHECDCGVGCICVNEDEEEEKVEVRGEDPEEELVGGEDEDYDSDSEHWYDEI</sequence>
<evidence type="ECO:0000256" key="1">
    <source>
        <dbReference type="SAM" id="MobiDB-lite"/>
    </source>
</evidence>
<dbReference type="EMBL" id="JAVRQU010000002">
    <property type="protein sequence ID" value="KAK5706158.1"/>
    <property type="molecule type" value="Genomic_DNA"/>
</dbReference>
<feature type="compositionally biased region" description="Acidic residues" evidence="1">
    <location>
        <begin position="296"/>
        <end position="311"/>
    </location>
</feature>
<name>A0AAN7WBK3_9PEZI</name>
<protein>
    <submittedName>
        <fullName evidence="2">Uncharacterized protein</fullName>
    </submittedName>
</protein>
<evidence type="ECO:0000313" key="2">
    <source>
        <dbReference type="EMBL" id="KAK5706158.1"/>
    </source>
</evidence>
<reference evidence="2" key="1">
    <citation type="submission" date="2023-08" db="EMBL/GenBank/DDBJ databases">
        <title>Black Yeasts Isolated from many extreme environments.</title>
        <authorList>
            <person name="Coleine C."/>
            <person name="Stajich J.E."/>
            <person name="Selbmann L."/>
        </authorList>
    </citation>
    <scope>NUCLEOTIDE SEQUENCE</scope>
    <source>
        <strain evidence="2">CCFEE 5810</strain>
    </source>
</reference>
<dbReference type="Proteomes" id="UP001310594">
    <property type="component" value="Unassembled WGS sequence"/>
</dbReference>
<evidence type="ECO:0000313" key="3">
    <source>
        <dbReference type="Proteomes" id="UP001310594"/>
    </source>
</evidence>
<dbReference type="AlphaFoldDB" id="A0AAN7WBK3"/>
<gene>
    <name evidence="2" type="ORF">LTR97_001145</name>
</gene>
<feature type="region of interest" description="Disordered" evidence="1">
    <location>
        <begin position="287"/>
        <end position="320"/>
    </location>
</feature>
<comment type="caution">
    <text evidence="2">The sequence shown here is derived from an EMBL/GenBank/DDBJ whole genome shotgun (WGS) entry which is preliminary data.</text>
</comment>
<feature type="region of interest" description="Disordered" evidence="1">
    <location>
        <begin position="1"/>
        <end position="47"/>
    </location>
</feature>
<proteinExistence type="predicted"/>
<accession>A0AAN7WBK3</accession>